<organism evidence="3 4">
    <name type="scientific">Staphylococcus felis</name>
    <dbReference type="NCBI Taxonomy" id="46127"/>
    <lineage>
        <taxon>Bacteria</taxon>
        <taxon>Bacillati</taxon>
        <taxon>Bacillota</taxon>
        <taxon>Bacilli</taxon>
        <taxon>Bacillales</taxon>
        <taxon>Staphylococcaceae</taxon>
        <taxon>Staphylococcus</taxon>
    </lineage>
</organism>
<dbReference type="PANTHER" id="PTHR11252:SF0">
    <property type="entry name" value="POLYRIBONUCLEOTIDE NUCLEOTIDYLTRANSFERASE 1, MITOCHONDRIAL"/>
    <property type="match status" value="1"/>
</dbReference>
<dbReference type="InterPro" id="IPR001247">
    <property type="entry name" value="ExoRNase_PH_dom1"/>
</dbReference>
<evidence type="ECO:0000313" key="3">
    <source>
        <dbReference type="EMBL" id="MBH9582227.1"/>
    </source>
</evidence>
<comment type="caution">
    <text evidence="3">The sequence shown here is derived from an EMBL/GenBank/DDBJ whole genome shotgun (WGS) entry which is preliminary data.</text>
</comment>
<dbReference type="SUPFAM" id="SSF55666">
    <property type="entry name" value="Ribonuclease PH domain 2-like"/>
    <property type="match status" value="1"/>
</dbReference>
<evidence type="ECO:0000259" key="2">
    <source>
        <dbReference type="Pfam" id="PF01138"/>
    </source>
</evidence>
<evidence type="ECO:0000313" key="4">
    <source>
        <dbReference type="Proteomes" id="UP000597038"/>
    </source>
</evidence>
<dbReference type="InterPro" id="IPR012162">
    <property type="entry name" value="PNPase"/>
</dbReference>
<dbReference type="InterPro" id="IPR036345">
    <property type="entry name" value="ExoRNase_PH_dom2_sf"/>
</dbReference>
<dbReference type="InterPro" id="IPR027408">
    <property type="entry name" value="PNPase/RNase_PH_dom_sf"/>
</dbReference>
<feature type="domain" description="Exoribonuclease phosphorolytic" evidence="2">
    <location>
        <begin position="2"/>
        <end position="55"/>
    </location>
</feature>
<feature type="non-terminal residue" evidence="3">
    <location>
        <position position="79"/>
    </location>
</feature>
<evidence type="ECO:0000256" key="1">
    <source>
        <dbReference type="ARBA" id="ARBA00022884"/>
    </source>
</evidence>
<name>A0ABS0QSQ0_9STAP</name>
<protein>
    <submittedName>
        <fullName evidence="3">Polyribonucleotide nucleotidyltransferase</fullName>
    </submittedName>
</protein>
<reference evidence="3 4" key="1">
    <citation type="submission" date="2020-12" db="EMBL/GenBank/DDBJ databases">
        <title>Genomic analysis of Staphylococcus felis from a cat with skin infection.</title>
        <authorList>
            <person name="Aslantas O."/>
            <person name="Keskin O."/>
            <person name="Buyukaltay K."/>
            <person name="Gullu Yucetepe A."/>
        </authorList>
    </citation>
    <scope>NUCLEOTIDE SEQUENCE [LARGE SCALE GENOMIC DNA]</scope>
    <source>
        <strain evidence="3 4">HARRANVET</strain>
    </source>
</reference>
<dbReference type="EMBL" id="JAEDAQ010000212">
    <property type="protein sequence ID" value="MBH9582227.1"/>
    <property type="molecule type" value="Genomic_DNA"/>
</dbReference>
<dbReference type="Proteomes" id="UP000597038">
    <property type="component" value="Unassembled WGS sequence"/>
</dbReference>
<sequence length="79" mass="8623">LTARLIDRPIRTLFPDGYRLDVQIMNLVVSADPNCSPEMAAMICSSVSLSVSDIPFQVPIAGVNVVYVDGQYVINPNLE</sequence>
<gene>
    <name evidence="3" type="ORF">I9026_12900</name>
</gene>
<dbReference type="SUPFAM" id="SSF54211">
    <property type="entry name" value="Ribosomal protein S5 domain 2-like"/>
    <property type="match status" value="1"/>
</dbReference>
<dbReference type="Gene3D" id="3.30.230.70">
    <property type="entry name" value="GHMP Kinase, N-terminal domain"/>
    <property type="match status" value="1"/>
</dbReference>
<keyword evidence="4" id="KW-1185">Reference proteome</keyword>
<dbReference type="Pfam" id="PF01138">
    <property type="entry name" value="RNase_PH"/>
    <property type="match status" value="1"/>
</dbReference>
<proteinExistence type="predicted"/>
<dbReference type="PANTHER" id="PTHR11252">
    <property type="entry name" value="POLYRIBONUCLEOTIDE NUCLEOTIDYLTRANSFERASE"/>
    <property type="match status" value="1"/>
</dbReference>
<keyword evidence="1" id="KW-0694">RNA-binding</keyword>
<feature type="non-terminal residue" evidence="3">
    <location>
        <position position="1"/>
    </location>
</feature>
<accession>A0ABS0QSQ0</accession>
<dbReference type="InterPro" id="IPR020568">
    <property type="entry name" value="Ribosomal_Su5_D2-typ_SF"/>
</dbReference>